<dbReference type="Proteomes" id="UP001176478">
    <property type="component" value="Unassembled WGS sequence"/>
</dbReference>
<evidence type="ECO:0000256" key="7">
    <source>
        <dbReference type="ARBA" id="ARBA00023136"/>
    </source>
</evidence>
<keyword evidence="3" id="KW-1003">Cell membrane</keyword>
<keyword evidence="7 8" id="KW-0472">Membrane</keyword>
<evidence type="ECO:0000259" key="9">
    <source>
        <dbReference type="PROSITE" id="PS50928"/>
    </source>
</evidence>
<dbReference type="InterPro" id="IPR035906">
    <property type="entry name" value="MetI-like_sf"/>
</dbReference>
<keyword evidence="11" id="KW-1185">Reference proteome</keyword>
<keyword evidence="4" id="KW-0997">Cell inner membrane</keyword>
<evidence type="ECO:0000256" key="3">
    <source>
        <dbReference type="ARBA" id="ARBA00022475"/>
    </source>
</evidence>
<dbReference type="PROSITE" id="PS50928">
    <property type="entry name" value="ABC_TM1"/>
    <property type="match status" value="1"/>
</dbReference>
<evidence type="ECO:0000256" key="8">
    <source>
        <dbReference type="RuleBase" id="RU363032"/>
    </source>
</evidence>
<dbReference type="SUPFAM" id="SSF161098">
    <property type="entry name" value="MetI-like"/>
    <property type="match status" value="1"/>
</dbReference>
<feature type="transmembrane region" description="Helical" evidence="8">
    <location>
        <begin position="72"/>
        <end position="93"/>
    </location>
</feature>
<dbReference type="PANTHER" id="PTHR43386">
    <property type="entry name" value="OLIGOPEPTIDE TRANSPORT SYSTEM PERMEASE PROTEIN APPC"/>
    <property type="match status" value="1"/>
</dbReference>
<dbReference type="Gene3D" id="1.10.3720.10">
    <property type="entry name" value="MetI-like"/>
    <property type="match status" value="1"/>
</dbReference>
<keyword evidence="6 8" id="KW-1133">Transmembrane helix</keyword>
<comment type="subcellular location">
    <subcellularLocation>
        <location evidence="1">Cell inner membrane</location>
        <topology evidence="1">Multi-pass membrane protein</topology>
    </subcellularLocation>
    <subcellularLocation>
        <location evidence="8">Cell membrane</location>
        <topology evidence="8">Multi-pass membrane protein</topology>
    </subcellularLocation>
</comment>
<accession>A0ABT9APU4</accession>
<proteinExistence type="inferred from homology"/>
<evidence type="ECO:0000256" key="4">
    <source>
        <dbReference type="ARBA" id="ARBA00022519"/>
    </source>
</evidence>
<keyword evidence="2 8" id="KW-0813">Transport</keyword>
<dbReference type="Pfam" id="PF00528">
    <property type="entry name" value="BPD_transp_1"/>
    <property type="match status" value="1"/>
</dbReference>
<dbReference type="EMBL" id="JAUQTG010000004">
    <property type="protein sequence ID" value="MDO7856635.1"/>
    <property type="molecule type" value="Genomic_DNA"/>
</dbReference>
<sequence length="272" mass="30186">MTYNPNRALFKLVISLLLLSILAIYAFGFSINDVEMSLLDRRQAPSWQHVFGTDNLGRDLFERTFQGVATSLQIGLIAAFSSGLIAVVMAGLSSLNKTMDYAVRGIIDALLALPHLLLLVLICFTLGGGKMGVIWAVALTHWPKLTLILRAELQRVSQSDYIMLSQRIGNSAIYRWRYHYLPMILPQWIVGTLLMFPHAVLHSAALSFLGFGLSPHEPSLGILLSDALRYLSTGAWWLVVFPGVALMGLVLLFDQFAKAVQQLWLKGVACWV</sequence>
<name>A0ABT9APU4_9GAMM</name>
<dbReference type="CDD" id="cd06261">
    <property type="entry name" value="TM_PBP2"/>
    <property type="match status" value="1"/>
</dbReference>
<comment type="caution">
    <text evidence="10">The sequence shown here is derived from an EMBL/GenBank/DDBJ whole genome shotgun (WGS) entry which is preliminary data.</text>
</comment>
<evidence type="ECO:0000256" key="6">
    <source>
        <dbReference type="ARBA" id="ARBA00022989"/>
    </source>
</evidence>
<comment type="similarity">
    <text evidence="8">Belongs to the binding-protein-dependent transport system permease family.</text>
</comment>
<evidence type="ECO:0000256" key="1">
    <source>
        <dbReference type="ARBA" id="ARBA00004429"/>
    </source>
</evidence>
<feature type="transmembrane region" description="Helical" evidence="8">
    <location>
        <begin position="234"/>
        <end position="253"/>
    </location>
</feature>
<reference evidence="10" key="2">
    <citation type="journal article" date="2024" name="Int. J. Antimicrob. Agents">
        <title>Identification of a novel Providencia species showing multi-drug-resistant in three patients with hospital-acquired infection.</title>
        <authorList>
            <person name="Yang W."/>
            <person name="Chen J."/>
            <person name="Yang F."/>
            <person name="Ji P."/>
            <person name="Shen S."/>
            <person name="Yin D."/>
            <person name="Hu F."/>
        </authorList>
    </citation>
    <scope>NUCLEOTIDE SEQUENCE</scope>
    <source>
        <strain evidence="10">CRE-138-0111</strain>
    </source>
</reference>
<reference evidence="10" key="1">
    <citation type="submission" date="2023-07" db="EMBL/GenBank/DDBJ databases">
        <authorList>
            <person name="Yang W."/>
            <person name="Chen J."/>
            <person name="Ji P."/>
            <person name="Hu F."/>
        </authorList>
    </citation>
    <scope>NUCLEOTIDE SEQUENCE</scope>
    <source>
        <strain evidence="10">CRE-138-0111</strain>
    </source>
</reference>
<dbReference type="InterPro" id="IPR050366">
    <property type="entry name" value="BP-dependent_transpt_permease"/>
</dbReference>
<feature type="transmembrane region" description="Helical" evidence="8">
    <location>
        <begin position="12"/>
        <end position="31"/>
    </location>
</feature>
<keyword evidence="5 8" id="KW-0812">Transmembrane</keyword>
<evidence type="ECO:0000256" key="2">
    <source>
        <dbReference type="ARBA" id="ARBA00022448"/>
    </source>
</evidence>
<dbReference type="PANTHER" id="PTHR43386:SF23">
    <property type="entry name" value="ABC TRANSPORTER"/>
    <property type="match status" value="1"/>
</dbReference>
<gene>
    <name evidence="10" type="ORF">Q5E86_09760</name>
</gene>
<dbReference type="InterPro" id="IPR000515">
    <property type="entry name" value="MetI-like"/>
</dbReference>
<protein>
    <submittedName>
        <fullName evidence="10">ABC transporter permease</fullName>
    </submittedName>
</protein>
<organism evidence="10 11">
    <name type="scientific">Providencia huashanensis</name>
    <dbReference type="NCBI Taxonomy" id="3037798"/>
    <lineage>
        <taxon>Bacteria</taxon>
        <taxon>Pseudomonadati</taxon>
        <taxon>Pseudomonadota</taxon>
        <taxon>Gammaproteobacteria</taxon>
        <taxon>Enterobacterales</taxon>
        <taxon>Morganellaceae</taxon>
        <taxon>Providencia</taxon>
    </lineage>
</organism>
<evidence type="ECO:0000256" key="5">
    <source>
        <dbReference type="ARBA" id="ARBA00022692"/>
    </source>
</evidence>
<feature type="domain" description="ABC transmembrane type-1" evidence="9">
    <location>
        <begin position="68"/>
        <end position="257"/>
    </location>
</feature>
<evidence type="ECO:0000313" key="10">
    <source>
        <dbReference type="EMBL" id="MDO7856635.1"/>
    </source>
</evidence>
<evidence type="ECO:0000313" key="11">
    <source>
        <dbReference type="Proteomes" id="UP001176478"/>
    </source>
</evidence>